<keyword evidence="11" id="KW-0067">ATP-binding</keyword>
<dbReference type="GO" id="GO:0048476">
    <property type="term" value="C:Holliday junction resolvase complex"/>
    <property type="evidence" value="ECO:0007669"/>
    <property type="project" value="UniProtKB-UniRule"/>
</dbReference>
<comment type="subcellular location">
    <subcellularLocation>
        <location evidence="6">Cytoplasm</location>
    </subcellularLocation>
</comment>
<comment type="function">
    <text evidence="6">The RuvA-RuvB-RuvC complex processes Holliday junction (HJ) DNA during genetic recombination and DNA repair, while the RuvA-RuvB complex plays an important role in the rescue of blocked DNA replication forks via replication fork reversal (RFR). RuvA specifically binds to HJ cruciform DNA, conferring on it an open structure. The RuvB hexamer acts as an ATP-dependent pump, pulling dsDNA into and through the RuvAB complex. HJ branch migration allows RuvC to scan DNA until it finds its consensus sequence, where it cleaves and resolves the cruciform DNA.</text>
</comment>
<feature type="transmembrane region" description="Helical" evidence="7">
    <location>
        <begin position="70"/>
        <end position="92"/>
    </location>
</feature>
<dbReference type="SUPFAM" id="SSF47781">
    <property type="entry name" value="RuvA domain 2-like"/>
    <property type="match status" value="1"/>
</dbReference>
<dbReference type="GO" id="GO:0000400">
    <property type="term" value="F:four-way junction DNA binding"/>
    <property type="evidence" value="ECO:0007669"/>
    <property type="project" value="UniProtKB-UniRule"/>
</dbReference>
<dbReference type="InterPro" id="IPR011114">
    <property type="entry name" value="RuvA_C"/>
</dbReference>
<keyword evidence="13" id="KW-1185">Reference proteome</keyword>
<dbReference type="Pfam" id="PF14520">
    <property type="entry name" value="HHH_5"/>
    <property type="match status" value="1"/>
</dbReference>
<comment type="caution">
    <text evidence="11">The sequence shown here is derived from an EMBL/GenBank/DDBJ whole genome shotgun (WGS) entry which is preliminary data.</text>
</comment>
<dbReference type="GO" id="GO:0009378">
    <property type="term" value="F:four-way junction helicase activity"/>
    <property type="evidence" value="ECO:0007669"/>
    <property type="project" value="InterPro"/>
</dbReference>
<dbReference type="GO" id="GO:0005524">
    <property type="term" value="F:ATP binding"/>
    <property type="evidence" value="ECO:0007669"/>
    <property type="project" value="InterPro"/>
</dbReference>
<dbReference type="InterPro" id="IPR000085">
    <property type="entry name" value="RuvA"/>
</dbReference>
<name>A0A1X1WD18_MYCIR</name>
<dbReference type="EMBL" id="LQPC01000047">
    <property type="protein sequence ID" value="ORV84428.1"/>
    <property type="molecule type" value="Genomic_DNA"/>
</dbReference>
<protein>
    <recommendedName>
        <fullName evidence="6">Holliday junction branch migration complex subunit RuvA</fullName>
    </recommendedName>
</protein>
<dbReference type="SUPFAM" id="SSF50249">
    <property type="entry name" value="Nucleic acid-binding proteins"/>
    <property type="match status" value="1"/>
</dbReference>
<dbReference type="Gene3D" id="1.10.8.10">
    <property type="entry name" value="DNA helicase RuvA subunit, C-terminal domain"/>
    <property type="match status" value="1"/>
</dbReference>
<keyword evidence="4 6" id="KW-0233">DNA recombination</keyword>
<dbReference type="GO" id="GO:0005737">
    <property type="term" value="C:cytoplasm"/>
    <property type="evidence" value="ECO:0007669"/>
    <property type="project" value="UniProtKB-SubCell"/>
</dbReference>
<evidence type="ECO:0000259" key="8">
    <source>
        <dbReference type="Pfam" id="PF01330"/>
    </source>
</evidence>
<feature type="domain" description="Holliday junction DNA helicase RuvA C-terminal" evidence="9">
    <location>
        <begin position="151"/>
        <end position="190"/>
    </location>
</feature>
<gene>
    <name evidence="6 10" type="primary">ruvA</name>
    <name evidence="11" type="ORF">AWC12_23600</name>
    <name evidence="10" type="ORF">OY187_03300</name>
</gene>
<keyword evidence="7" id="KW-0472">Membrane</keyword>
<dbReference type="InterPro" id="IPR013849">
    <property type="entry name" value="DNA_helicase_Holl-junc_RuvA_I"/>
</dbReference>
<dbReference type="RefSeq" id="WP_085177175.1">
    <property type="nucleotide sequence ID" value="NZ_JAPQYE010000001.1"/>
</dbReference>
<keyword evidence="11" id="KW-0547">Nucleotide-binding</keyword>
<feature type="domain" description="DNA helicase Holliday junction RuvA type" evidence="8">
    <location>
        <begin position="1"/>
        <end position="61"/>
    </location>
</feature>
<keyword evidence="11" id="KW-0378">Hydrolase</keyword>
<dbReference type="InterPro" id="IPR036267">
    <property type="entry name" value="RuvA_C_sf"/>
</dbReference>
<dbReference type="InterPro" id="IPR012340">
    <property type="entry name" value="NA-bd_OB-fold"/>
</dbReference>
<comment type="caution">
    <text evidence="6">Lacks conserved residue(s) required for the propagation of feature annotation.</text>
</comment>
<dbReference type="Pfam" id="PF01330">
    <property type="entry name" value="RuvA_N"/>
    <property type="match status" value="1"/>
</dbReference>
<keyword evidence="1 6" id="KW-0963">Cytoplasm</keyword>
<evidence type="ECO:0000256" key="6">
    <source>
        <dbReference type="HAMAP-Rule" id="MF_00031"/>
    </source>
</evidence>
<dbReference type="GO" id="GO:0006310">
    <property type="term" value="P:DNA recombination"/>
    <property type="evidence" value="ECO:0007669"/>
    <property type="project" value="UniProtKB-UniRule"/>
</dbReference>
<sequence>MIASVRGEVLDIALDHVVIEAAGVGYKVMATPSTLATLRRGTEARLITAMIVREDSQTLYGFADSDARDLFLILLGVSGIGPSIALGALAMYDGPALRQAIGDGDVTALTRIPKVGKKTAELLVLTLRDKVGTPSSSGMASAGGHGIRGPVVEALVGLGFAVKQAEEATDKVLANDPEATTSSALRAALSMLGKK</sequence>
<dbReference type="EMBL" id="JAPQYE010000001">
    <property type="protein sequence ID" value="MCZ0727060.1"/>
    <property type="molecule type" value="Genomic_DNA"/>
</dbReference>
<comment type="similarity">
    <text evidence="6">Belongs to the RuvA family.</text>
</comment>
<feature type="region of interest" description="Domain II" evidence="6">
    <location>
        <begin position="64"/>
        <end position="141"/>
    </location>
</feature>
<dbReference type="HAMAP" id="MF_00031">
    <property type="entry name" value="DNA_HJ_migration_RuvA"/>
    <property type="match status" value="1"/>
</dbReference>
<evidence type="ECO:0000256" key="1">
    <source>
        <dbReference type="ARBA" id="ARBA00022490"/>
    </source>
</evidence>
<dbReference type="GO" id="GO:0009379">
    <property type="term" value="C:Holliday junction helicase complex"/>
    <property type="evidence" value="ECO:0007669"/>
    <property type="project" value="InterPro"/>
</dbReference>
<dbReference type="FunFam" id="2.40.50.140:FF:000083">
    <property type="entry name" value="Holliday junction ATP-dependent DNA helicase RuvA"/>
    <property type="match status" value="1"/>
</dbReference>
<keyword evidence="2 6" id="KW-0227">DNA damage</keyword>
<comment type="subunit">
    <text evidence="6">Homotetramer. Forms an RuvA(8)-RuvB(12)-Holliday junction (HJ) complex. HJ DNA is sandwiched between 2 RuvA tetramers; dsDNA enters through RuvA and exits via RuvB. An RuvB hexamer assembles on each DNA strand where it exits the tetramer. Each RuvB hexamer is contacted by two RuvA subunits (via domain III) on 2 adjacent RuvB subunits; this complex drives branch migration. In the full resolvosome a probable DNA-RuvA(4)-RuvB(12)-RuvC(2) complex forms which resolves the HJ.</text>
</comment>
<evidence type="ECO:0000259" key="9">
    <source>
        <dbReference type="Pfam" id="PF07499"/>
    </source>
</evidence>
<keyword evidence="3 6" id="KW-0238">DNA-binding</keyword>
<dbReference type="InterPro" id="IPR010994">
    <property type="entry name" value="RuvA_2-like"/>
</dbReference>
<evidence type="ECO:0000313" key="12">
    <source>
        <dbReference type="Proteomes" id="UP000193622"/>
    </source>
</evidence>
<dbReference type="Proteomes" id="UP000193622">
    <property type="component" value="Unassembled WGS sequence"/>
</dbReference>
<reference evidence="11 12" key="1">
    <citation type="submission" date="2016-01" db="EMBL/GenBank/DDBJ databases">
        <title>The new phylogeny of the genus Mycobacterium.</title>
        <authorList>
            <person name="Tarcisio F."/>
            <person name="Conor M."/>
            <person name="Antonella G."/>
            <person name="Elisabetta G."/>
            <person name="Giulia F.S."/>
            <person name="Sara T."/>
            <person name="Anna F."/>
            <person name="Clotilde B."/>
            <person name="Roberto B."/>
            <person name="Veronica D.S."/>
            <person name="Fabio R."/>
            <person name="Monica P."/>
            <person name="Olivier J."/>
            <person name="Enrico T."/>
            <person name="Nicola S."/>
        </authorList>
    </citation>
    <scope>NUCLEOTIDE SEQUENCE [LARGE SCALE GENOMIC DNA]</scope>
    <source>
        <strain evidence="11 12">DSM 45541</strain>
    </source>
</reference>
<dbReference type="CDD" id="cd14332">
    <property type="entry name" value="UBA_RuvA_C"/>
    <property type="match status" value="1"/>
</dbReference>
<evidence type="ECO:0000256" key="4">
    <source>
        <dbReference type="ARBA" id="ARBA00023172"/>
    </source>
</evidence>
<comment type="domain">
    <text evidence="6">Has three domains with a flexible linker between the domains II and III and assumes an 'L' shape. Domain III is highly mobile and contacts RuvB.</text>
</comment>
<keyword evidence="5 6" id="KW-0234">DNA repair</keyword>
<evidence type="ECO:0000313" key="11">
    <source>
        <dbReference type="EMBL" id="ORV84428.1"/>
    </source>
</evidence>
<feature type="region of interest" description="Domain III" evidence="6">
    <location>
        <begin position="150"/>
        <end position="195"/>
    </location>
</feature>
<organism evidence="11 12">
    <name type="scientific">Mycolicibacterium iranicum</name>
    <name type="common">Mycobacterium iranicum</name>
    <dbReference type="NCBI Taxonomy" id="912594"/>
    <lineage>
        <taxon>Bacteria</taxon>
        <taxon>Bacillati</taxon>
        <taxon>Actinomycetota</taxon>
        <taxon>Actinomycetes</taxon>
        <taxon>Mycobacteriales</taxon>
        <taxon>Mycobacteriaceae</taxon>
        <taxon>Mycolicibacterium</taxon>
    </lineage>
</organism>
<accession>A0A1X1WD18</accession>
<evidence type="ECO:0000313" key="13">
    <source>
        <dbReference type="Proteomes" id="UP001084650"/>
    </source>
</evidence>
<dbReference type="Proteomes" id="UP001084650">
    <property type="component" value="Unassembled WGS sequence"/>
</dbReference>
<keyword evidence="11" id="KW-0347">Helicase</keyword>
<evidence type="ECO:0000256" key="2">
    <source>
        <dbReference type="ARBA" id="ARBA00022763"/>
    </source>
</evidence>
<evidence type="ECO:0000256" key="5">
    <source>
        <dbReference type="ARBA" id="ARBA00023204"/>
    </source>
</evidence>
<evidence type="ECO:0000256" key="3">
    <source>
        <dbReference type="ARBA" id="ARBA00023125"/>
    </source>
</evidence>
<keyword evidence="7" id="KW-1133">Transmembrane helix</keyword>
<dbReference type="NCBIfam" id="TIGR00084">
    <property type="entry name" value="ruvA"/>
    <property type="match status" value="1"/>
</dbReference>
<dbReference type="Gene3D" id="2.40.50.140">
    <property type="entry name" value="Nucleic acid-binding proteins"/>
    <property type="match status" value="1"/>
</dbReference>
<dbReference type="AlphaFoldDB" id="A0A1X1WD18"/>
<evidence type="ECO:0000256" key="7">
    <source>
        <dbReference type="SAM" id="Phobius"/>
    </source>
</evidence>
<dbReference type="GO" id="GO:0006281">
    <property type="term" value="P:DNA repair"/>
    <property type="evidence" value="ECO:0007669"/>
    <property type="project" value="UniProtKB-UniRule"/>
</dbReference>
<dbReference type="Gene3D" id="1.10.150.20">
    <property type="entry name" value="5' to 3' exonuclease, C-terminal subdomain"/>
    <property type="match status" value="1"/>
</dbReference>
<proteinExistence type="inferred from homology"/>
<evidence type="ECO:0000313" key="10">
    <source>
        <dbReference type="EMBL" id="MCZ0727060.1"/>
    </source>
</evidence>
<dbReference type="SUPFAM" id="SSF46929">
    <property type="entry name" value="DNA helicase RuvA subunit, C-terminal domain"/>
    <property type="match status" value="1"/>
</dbReference>
<reference evidence="10" key="2">
    <citation type="submission" date="2022-12" db="EMBL/GenBank/DDBJ databases">
        <title>Whole genome sequence of Mycolicibacterium iranicum strain SBH312.</title>
        <authorList>
            <person name="Jani J."/>
            <person name="Arifin Mustapha Z."/>
            <person name="Ahmed K."/>
            <person name="Kai Ling C."/>
        </authorList>
    </citation>
    <scope>NUCLEOTIDE SEQUENCE</scope>
    <source>
        <strain evidence="10">SBH312</strain>
    </source>
</reference>
<dbReference type="Pfam" id="PF07499">
    <property type="entry name" value="RuvA_C"/>
    <property type="match status" value="1"/>
</dbReference>
<keyword evidence="7" id="KW-0812">Transmembrane</keyword>